<accession>A0A9X2AUZ0</accession>
<protein>
    <submittedName>
        <fullName evidence="2">Uncharacterized protein</fullName>
    </submittedName>
</protein>
<feature type="transmembrane region" description="Helical" evidence="1">
    <location>
        <begin position="87"/>
        <end position="106"/>
    </location>
</feature>
<dbReference type="Proteomes" id="UP001139488">
    <property type="component" value="Unassembled WGS sequence"/>
</dbReference>
<evidence type="ECO:0000313" key="3">
    <source>
        <dbReference type="Proteomes" id="UP001139488"/>
    </source>
</evidence>
<name>A0A9X2AUZ0_9VIBR</name>
<keyword evidence="1" id="KW-0472">Membrane</keyword>
<dbReference type="RefSeq" id="WP_244355893.1">
    <property type="nucleotide sequence ID" value="NZ_JAJNNZ010000003.1"/>
</dbReference>
<evidence type="ECO:0000256" key="1">
    <source>
        <dbReference type="SAM" id="Phobius"/>
    </source>
</evidence>
<proteinExistence type="predicted"/>
<feature type="transmembrane region" description="Helical" evidence="1">
    <location>
        <begin position="113"/>
        <end position="134"/>
    </location>
</feature>
<reference evidence="2" key="1">
    <citation type="submission" date="2021-11" db="EMBL/GenBank/DDBJ databases">
        <title>Vibrio ZSDE26 sp. nov. and Vibrio ZSDZ34 sp. nov., isolated from coastal seawater in Qingdao.</title>
        <authorList>
            <person name="Zhang P."/>
        </authorList>
    </citation>
    <scope>NUCLEOTIDE SEQUENCE</scope>
    <source>
        <strain evidence="2">ZSDZ34</strain>
    </source>
</reference>
<feature type="transmembrane region" description="Helical" evidence="1">
    <location>
        <begin position="215"/>
        <end position="233"/>
    </location>
</feature>
<feature type="transmembrane region" description="Helical" evidence="1">
    <location>
        <begin position="33"/>
        <end position="57"/>
    </location>
</feature>
<organism evidence="2 3">
    <name type="scientific">Vibrio gelatinilyticus</name>
    <dbReference type="NCBI Taxonomy" id="2893468"/>
    <lineage>
        <taxon>Bacteria</taxon>
        <taxon>Pseudomonadati</taxon>
        <taxon>Pseudomonadota</taxon>
        <taxon>Gammaproteobacteria</taxon>
        <taxon>Vibrionales</taxon>
        <taxon>Vibrionaceae</taxon>
        <taxon>Vibrio</taxon>
    </lineage>
</organism>
<dbReference type="AlphaFoldDB" id="A0A9X2AUZ0"/>
<dbReference type="EMBL" id="JAJNNZ010000003">
    <property type="protein sequence ID" value="MCJ2376389.1"/>
    <property type="molecule type" value="Genomic_DNA"/>
</dbReference>
<keyword evidence="1" id="KW-0812">Transmembrane</keyword>
<keyword evidence="1" id="KW-1133">Transmembrane helix</keyword>
<evidence type="ECO:0000313" key="2">
    <source>
        <dbReference type="EMBL" id="MCJ2376389.1"/>
    </source>
</evidence>
<sequence length="240" mass="26670">MLQFLITALLVVISAQVISLSQGHVSPLALLIPALWILPKRGVAGVMLFAALIVYGFTLPLQSVELSVAAWMILPMMMVAFSKRSSVNAKILIFVVMAALQIGIIMTQLNGTLAGSAAMTIIQTMAAIATWYALQHYKVSKHYNWWCLGLLIPLWFLKLPYTIVLALCLTAIITSIETLSRLNDYPWRKLLCWSLPTIAFATLMVSPNIQVANPVFVVWLCLLGTAWITDYVLRVIEHQE</sequence>
<gene>
    <name evidence="2" type="ORF">LNL84_06025</name>
</gene>
<keyword evidence="3" id="KW-1185">Reference proteome</keyword>
<comment type="caution">
    <text evidence="2">The sequence shown here is derived from an EMBL/GenBank/DDBJ whole genome shotgun (WGS) entry which is preliminary data.</text>
</comment>
<feature type="transmembrane region" description="Helical" evidence="1">
    <location>
        <begin position="154"/>
        <end position="178"/>
    </location>
</feature>